<comment type="caution">
    <text evidence="2">The sequence shown here is derived from an EMBL/GenBank/DDBJ whole genome shotgun (WGS) entry which is preliminary data.</text>
</comment>
<dbReference type="InterPro" id="IPR012338">
    <property type="entry name" value="Beta-lactam/transpept-like"/>
</dbReference>
<dbReference type="EMBL" id="BOPV01000001">
    <property type="protein sequence ID" value="GIL38006.1"/>
    <property type="molecule type" value="Genomic_DNA"/>
</dbReference>
<dbReference type="AlphaFoldDB" id="A0A8S8XA31"/>
<name>A0A8S8XA31_9PROT</name>
<gene>
    <name evidence="2" type="ORF">TMPK1_02430</name>
</gene>
<dbReference type="InterPro" id="IPR052907">
    <property type="entry name" value="Beta-lactamase/esterase"/>
</dbReference>
<proteinExistence type="predicted"/>
<dbReference type="InterPro" id="IPR001466">
    <property type="entry name" value="Beta-lactam-related"/>
</dbReference>
<evidence type="ECO:0000259" key="1">
    <source>
        <dbReference type="Pfam" id="PF00144"/>
    </source>
</evidence>
<sequence length="376" mass="40490">MIDGHAEDRFSAVREEFARNFAERGEVGAAVCVYENGRNVVDLWGGIADPKTGAAWQRDTIVCMMSVGKAMAAICVLQLIDRGKIELGAPMARYWPEFAQAGKAKITVEQVLGGLAALIYAEHAPPGSMMDWDAQVRALELQAPVWEPGTRGAYHSMTAGILFGELVRRVDGRTFDRYWREEVANPLGVDYALGLNDDEMARVAPMIPNPGSVTLNAIADPTSKLGKAWRSMPRTPDFFNSDEYRRGVFPSGNGHGNARAIARVYAALAQGGTLDGVTILSSSVIEEARTQRWDEICGMTDRPFRYGLGFMLSKPPLVPFGDNPRAFGQPGAGGALGFADPERGIAFSFSPNFMCSGAGLGDRCAALITATFASVA</sequence>
<feature type="domain" description="Beta-lactamase-related" evidence="1">
    <location>
        <begin position="17"/>
        <end position="349"/>
    </location>
</feature>
<dbReference type="Gene3D" id="3.40.710.10">
    <property type="entry name" value="DD-peptidase/beta-lactamase superfamily"/>
    <property type="match status" value="1"/>
</dbReference>
<protein>
    <submittedName>
        <fullName evidence="2">Esterase</fullName>
    </submittedName>
</protein>
<dbReference type="PANTHER" id="PTHR43319:SF3">
    <property type="entry name" value="BETA-LACTAMASE-RELATED DOMAIN-CONTAINING PROTEIN"/>
    <property type="match status" value="1"/>
</dbReference>
<dbReference type="PANTHER" id="PTHR43319">
    <property type="entry name" value="BETA-LACTAMASE-RELATED"/>
    <property type="match status" value="1"/>
</dbReference>
<dbReference type="Pfam" id="PF00144">
    <property type="entry name" value="Beta-lactamase"/>
    <property type="match status" value="1"/>
</dbReference>
<keyword evidence="3" id="KW-1185">Reference proteome</keyword>
<accession>A0A8S8XA31</accession>
<reference evidence="2" key="1">
    <citation type="submission" date="2021-02" db="EMBL/GenBank/DDBJ databases">
        <title>Genome sequence of Rhodospirillales sp. strain TMPK1 isolated from soil.</title>
        <authorList>
            <person name="Nakai R."/>
            <person name="Kusada H."/>
            <person name="Tamaki H."/>
        </authorList>
    </citation>
    <scope>NUCLEOTIDE SEQUENCE</scope>
    <source>
        <strain evidence="2">TMPK1</strain>
    </source>
</reference>
<evidence type="ECO:0000313" key="3">
    <source>
        <dbReference type="Proteomes" id="UP000681075"/>
    </source>
</evidence>
<evidence type="ECO:0000313" key="2">
    <source>
        <dbReference type="EMBL" id="GIL38006.1"/>
    </source>
</evidence>
<dbReference type="RefSeq" id="WP_420240917.1">
    <property type="nucleotide sequence ID" value="NZ_BOPV01000001.1"/>
</dbReference>
<dbReference type="SUPFAM" id="SSF56601">
    <property type="entry name" value="beta-lactamase/transpeptidase-like"/>
    <property type="match status" value="1"/>
</dbReference>
<organism evidence="2 3">
    <name type="scientific">Roseiterribacter gracilis</name>
    <dbReference type="NCBI Taxonomy" id="2812848"/>
    <lineage>
        <taxon>Bacteria</taxon>
        <taxon>Pseudomonadati</taxon>
        <taxon>Pseudomonadota</taxon>
        <taxon>Alphaproteobacteria</taxon>
        <taxon>Rhodospirillales</taxon>
        <taxon>Roseiterribacteraceae</taxon>
        <taxon>Roseiterribacter</taxon>
    </lineage>
</organism>
<dbReference type="Proteomes" id="UP000681075">
    <property type="component" value="Unassembled WGS sequence"/>
</dbReference>